<dbReference type="Proteomes" id="UP000011939">
    <property type="component" value="Unassembled WGS sequence"/>
</dbReference>
<dbReference type="AlphaFoldDB" id="M5IPN8"/>
<comment type="caution">
    <text evidence="1">The sequence shown here is derived from an EMBL/GenBank/DDBJ whole genome shotgun (WGS) entry which is preliminary data.</text>
</comment>
<evidence type="ECO:0000313" key="1">
    <source>
        <dbReference type="EMBL" id="EKU10736.1"/>
    </source>
</evidence>
<protein>
    <submittedName>
        <fullName evidence="1">Uncharacterized protein</fullName>
    </submittedName>
</protein>
<name>M5IPN8_9BACT</name>
<organism evidence="1 2">
    <name type="scientific">Campylobacter showae CSUNSWCD</name>
    <dbReference type="NCBI Taxonomy" id="1244083"/>
    <lineage>
        <taxon>Bacteria</taxon>
        <taxon>Pseudomonadati</taxon>
        <taxon>Campylobacterota</taxon>
        <taxon>Epsilonproteobacteria</taxon>
        <taxon>Campylobacterales</taxon>
        <taxon>Campylobacteraceae</taxon>
        <taxon>Campylobacter</taxon>
    </lineage>
</organism>
<reference evidence="1 2" key="1">
    <citation type="journal article" date="2013" name="Genome Announc.">
        <title>Genome Sequence of Campylobacter showae UNSWCD, Isolated from a Patient with Crohn's Disease.</title>
        <authorList>
            <person name="Tay A.P."/>
            <person name="Kaakoush N.O."/>
            <person name="Deshpande N.P."/>
            <person name="Chen Z."/>
            <person name="Mitchell H."/>
            <person name="Wilkins M.R."/>
        </authorList>
    </citation>
    <scope>NUCLEOTIDE SEQUENCE [LARGE SCALE GENOMIC DNA]</scope>
    <source>
        <strain evidence="1 2">CSUNSWCD</strain>
    </source>
</reference>
<evidence type="ECO:0000313" key="2">
    <source>
        <dbReference type="Proteomes" id="UP000011939"/>
    </source>
</evidence>
<dbReference type="EMBL" id="AMZQ01000010">
    <property type="protein sequence ID" value="EKU10736.1"/>
    <property type="molecule type" value="Genomic_DNA"/>
</dbReference>
<accession>M5IPN8</accession>
<proteinExistence type="predicted"/>
<dbReference type="PATRIC" id="fig|1244083.3.peg.1781"/>
<sequence>MSKKCNHFLNFLFLQTCDFYISSSLLLYKFKLSLLTL</sequence>
<gene>
    <name evidence="1" type="ORF">CSUNSWCD_537</name>
</gene>